<dbReference type="PANTHER" id="PTHR34148:SF1">
    <property type="entry name" value="ADENOSYLCOBINAMIDE-GDP RIBAZOLETRANSFERASE"/>
    <property type="match status" value="1"/>
</dbReference>
<evidence type="ECO:0000256" key="19">
    <source>
        <dbReference type="HAMAP-Rule" id="MF_00719"/>
    </source>
</evidence>
<evidence type="ECO:0000256" key="16">
    <source>
        <dbReference type="ARBA" id="ARBA00032853"/>
    </source>
</evidence>
<comment type="cofactor">
    <cofactor evidence="1 19">
        <name>Mg(2+)</name>
        <dbReference type="ChEBI" id="CHEBI:18420"/>
    </cofactor>
</comment>
<comment type="similarity">
    <text evidence="4 19">Belongs to the CobS family.</text>
</comment>
<protein>
    <recommendedName>
        <fullName evidence="6 19">Adenosylcobinamide-GDP ribazoletransferase</fullName>
        <ecNumber evidence="5 19">2.7.8.26</ecNumber>
    </recommendedName>
    <alternativeName>
        <fullName evidence="16 19">Cobalamin synthase</fullName>
    </alternativeName>
    <alternativeName>
        <fullName evidence="15 19">Cobalamin-5'-phosphate synthase</fullName>
    </alternativeName>
</protein>
<dbReference type="GO" id="GO:0008818">
    <property type="term" value="F:cobalamin 5'-phosphate synthase activity"/>
    <property type="evidence" value="ECO:0007669"/>
    <property type="project" value="UniProtKB-UniRule"/>
</dbReference>
<dbReference type="OrthoDB" id="9794626at2"/>
<feature type="transmembrane region" description="Helical" evidence="19">
    <location>
        <begin position="63"/>
        <end position="81"/>
    </location>
</feature>
<dbReference type="EMBL" id="WMJX01000009">
    <property type="protein sequence ID" value="MTG97739.1"/>
    <property type="molecule type" value="Genomic_DNA"/>
</dbReference>
<comment type="caution">
    <text evidence="20">The sequence shown here is derived from an EMBL/GenBank/DDBJ whole genome shotgun (WGS) entry which is preliminary data.</text>
</comment>
<keyword evidence="10 19" id="KW-0812">Transmembrane</keyword>
<evidence type="ECO:0000256" key="5">
    <source>
        <dbReference type="ARBA" id="ARBA00013200"/>
    </source>
</evidence>
<comment type="pathway">
    <text evidence="3 19">Cofactor biosynthesis; adenosylcobalamin biosynthesis; adenosylcobalamin from cob(II)yrinate a,c-diamide: step 7/7.</text>
</comment>
<sequence>MIKRELTYFCTAIMFFTRIPIPFHLPYNNEIMNKSQKYFPLVGLVVGLLAALAYYISQLVFPNDISIILSVCLTVLLTGAFHEDGFTDSCDAFGGGYGKENIMTIMKDSRIGAYGVIGILLLLILKIVTLVHLSHLSLSLVIFAIICGHTTSRFHAGMTIYTHQYVQDIDKSKSKPLASKKLPWNNILLSLIITLLPYLLYQNWLLLLAFPISYLGKIYLSYYFKKHIGGYTGDCLGAIQQICEVIFYLSILGLCKYM</sequence>
<evidence type="ECO:0000313" key="20">
    <source>
        <dbReference type="EMBL" id="MTG97739.1"/>
    </source>
</evidence>
<keyword evidence="8 19" id="KW-0169">Cobalamin biosynthesis</keyword>
<dbReference type="PANTHER" id="PTHR34148">
    <property type="entry name" value="ADENOSYLCOBINAMIDE-GDP RIBAZOLETRANSFERASE"/>
    <property type="match status" value="1"/>
</dbReference>
<feature type="transmembrane region" description="Helical" evidence="19">
    <location>
        <begin position="182"/>
        <end position="200"/>
    </location>
</feature>
<evidence type="ECO:0000256" key="4">
    <source>
        <dbReference type="ARBA" id="ARBA00010561"/>
    </source>
</evidence>
<dbReference type="RefSeq" id="WP_155091780.1">
    <property type="nucleotide sequence ID" value="NZ_CP102754.1"/>
</dbReference>
<organism evidence="20 21">
    <name type="scientific">Myroides albus</name>
    <dbReference type="NCBI Taxonomy" id="2562892"/>
    <lineage>
        <taxon>Bacteria</taxon>
        <taxon>Pseudomonadati</taxon>
        <taxon>Bacteroidota</taxon>
        <taxon>Flavobacteriia</taxon>
        <taxon>Flavobacteriales</taxon>
        <taxon>Flavobacteriaceae</taxon>
        <taxon>Myroides</taxon>
    </lineage>
</organism>
<comment type="function">
    <text evidence="14 19">Joins adenosylcobinamide-GDP and alpha-ribazole to generate adenosylcobalamin (Ado-cobalamin). Also synthesizes adenosylcobalamin 5'-phosphate from adenosylcobinamide-GDP and alpha-ribazole 5'-phosphate.</text>
</comment>
<comment type="catalytic activity">
    <reaction evidence="17 19">
        <text>alpha-ribazole + adenosylcob(III)inamide-GDP = adenosylcob(III)alamin + GMP + H(+)</text>
        <dbReference type="Rhea" id="RHEA:16049"/>
        <dbReference type="ChEBI" id="CHEBI:10329"/>
        <dbReference type="ChEBI" id="CHEBI:15378"/>
        <dbReference type="ChEBI" id="CHEBI:18408"/>
        <dbReference type="ChEBI" id="CHEBI:58115"/>
        <dbReference type="ChEBI" id="CHEBI:60487"/>
        <dbReference type="EC" id="2.7.8.26"/>
    </reaction>
</comment>
<dbReference type="NCBIfam" id="TIGR00317">
    <property type="entry name" value="cobS"/>
    <property type="match status" value="1"/>
</dbReference>
<dbReference type="HAMAP" id="MF_00719">
    <property type="entry name" value="CobS"/>
    <property type="match status" value="1"/>
</dbReference>
<dbReference type="NCBIfam" id="NF001277">
    <property type="entry name" value="PRK00235.1-3"/>
    <property type="match status" value="1"/>
</dbReference>
<evidence type="ECO:0000313" key="21">
    <source>
        <dbReference type="Proteomes" id="UP000438760"/>
    </source>
</evidence>
<dbReference type="GO" id="GO:0051073">
    <property type="term" value="F:adenosylcobinamide-GDP ribazoletransferase activity"/>
    <property type="evidence" value="ECO:0007669"/>
    <property type="project" value="UniProtKB-UniRule"/>
</dbReference>
<evidence type="ECO:0000256" key="6">
    <source>
        <dbReference type="ARBA" id="ARBA00015850"/>
    </source>
</evidence>
<feature type="transmembrane region" description="Helical" evidence="19">
    <location>
        <begin position="140"/>
        <end position="161"/>
    </location>
</feature>
<dbReference type="UniPathway" id="UPA00148">
    <property type="reaction ID" value="UER00238"/>
</dbReference>
<evidence type="ECO:0000256" key="2">
    <source>
        <dbReference type="ARBA" id="ARBA00004651"/>
    </source>
</evidence>
<keyword evidence="9 19" id="KW-0808">Transferase</keyword>
<dbReference type="GO" id="GO:0009236">
    <property type="term" value="P:cobalamin biosynthetic process"/>
    <property type="evidence" value="ECO:0007669"/>
    <property type="project" value="UniProtKB-UniRule"/>
</dbReference>
<dbReference type="AlphaFoldDB" id="A0A6I3LE59"/>
<dbReference type="InterPro" id="IPR003805">
    <property type="entry name" value="CobS"/>
</dbReference>
<dbReference type="GO" id="GO:0005886">
    <property type="term" value="C:plasma membrane"/>
    <property type="evidence" value="ECO:0007669"/>
    <property type="project" value="UniProtKB-SubCell"/>
</dbReference>
<evidence type="ECO:0000256" key="8">
    <source>
        <dbReference type="ARBA" id="ARBA00022573"/>
    </source>
</evidence>
<evidence type="ECO:0000256" key="11">
    <source>
        <dbReference type="ARBA" id="ARBA00022842"/>
    </source>
</evidence>
<evidence type="ECO:0000256" key="12">
    <source>
        <dbReference type="ARBA" id="ARBA00022989"/>
    </source>
</evidence>
<dbReference type="Pfam" id="PF02654">
    <property type="entry name" value="CobS"/>
    <property type="match status" value="1"/>
</dbReference>
<gene>
    <name evidence="19" type="primary">cobS</name>
    <name evidence="20" type="ORF">GJV76_06235</name>
</gene>
<dbReference type="Proteomes" id="UP000438760">
    <property type="component" value="Unassembled WGS sequence"/>
</dbReference>
<name>A0A6I3LE59_9FLAO</name>
<evidence type="ECO:0000256" key="10">
    <source>
        <dbReference type="ARBA" id="ARBA00022692"/>
    </source>
</evidence>
<evidence type="ECO:0000256" key="15">
    <source>
        <dbReference type="ARBA" id="ARBA00032605"/>
    </source>
</evidence>
<evidence type="ECO:0000256" key="9">
    <source>
        <dbReference type="ARBA" id="ARBA00022679"/>
    </source>
</evidence>
<evidence type="ECO:0000256" key="1">
    <source>
        <dbReference type="ARBA" id="ARBA00001946"/>
    </source>
</evidence>
<reference evidence="20 21" key="1">
    <citation type="submission" date="2019-11" db="EMBL/GenBank/DDBJ databases">
        <title>Genome of Strain BIT-d1.</title>
        <authorList>
            <person name="Yang Y."/>
        </authorList>
    </citation>
    <scope>NUCLEOTIDE SEQUENCE [LARGE SCALE GENOMIC DNA]</scope>
    <source>
        <strain evidence="20 21">BIT-d1</strain>
    </source>
</reference>
<keyword evidence="13 19" id="KW-0472">Membrane</keyword>
<accession>A0A6I3LE59</accession>
<evidence type="ECO:0000256" key="13">
    <source>
        <dbReference type="ARBA" id="ARBA00023136"/>
    </source>
</evidence>
<proteinExistence type="inferred from homology"/>
<evidence type="ECO:0000256" key="18">
    <source>
        <dbReference type="ARBA" id="ARBA00049504"/>
    </source>
</evidence>
<feature type="transmembrane region" description="Helical" evidence="19">
    <location>
        <begin position="38"/>
        <end position="57"/>
    </location>
</feature>
<keyword evidence="11 19" id="KW-0460">Magnesium</keyword>
<keyword evidence="12 19" id="KW-1133">Transmembrane helix</keyword>
<evidence type="ECO:0000256" key="3">
    <source>
        <dbReference type="ARBA" id="ARBA00004663"/>
    </source>
</evidence>
<keyword evidence="7 19" id="KW-1003">Cell membrane</keyword>
<evidence type="ECO:0000256" key="17">
    <source>
        <dbReference type="ARBA" id="ARBA00048623"/>
    </source>
</evidence>
<dbReference type="EC" id="2.7.8.26" evidence="5 19"/>
<comment type="catalytic activity">
    <reaction evidence="18 19">
        <text>alpha-ribazole 5'-phosphate + adenosylcob(III)inamide-GDP = adenosylcob(III)alamin 5'-phosphate + GMP + H(+)</text>
        <dbReference type="Rhea" id="RHEA:23560"/>
        <dbReference type="ChEBI" id="CHEBI:15378"/>
        <dbReference type="ChEBI" id="CHEBI:57918"/>
        <dbReference type="ChEBI" id="CHEBI:58115"/>
        <dbReference type="ChEBI" id="CHEBI:60487"/>
        <dbReference type="ChEBI" id="CHEBI:60493"/>
        <dbReference type="EC" id="2.7.8.26"/>
    </reaction>
</comment>
<evidence type="ECO:0000256" key="14">
    <source>
        <dbReference type="ARBA" id="ARBA00025228"/>
    </source>
</evidence>
<comment type="subcellular location">
    <subcellularLocation>
        <location evidence="2 19">Cell membrane</location>
        <topology evidence="2 19">Multi-pass membrane protein</topology>
    </subcellularLocation>
</comment>
<evidence type="ECO:0000256" key="7">
    <source>
        <dbReference type="ARBA" id="ARBA00022475"/>
    </source>
</evidence>
<feature type="transmembrane region" description="Helical" evidence="19">
    <location>
        <begin position="111"/>
        <end position="134"/>
    </location>
</feature>
<keyword evidence="21" id="KW-1185">Reference proteome</keyword>